<protein>
    <recommendedName>
        <fullName evidence="9">Cell division protein FtsQ</fullName>
    </recommendedName>
</protein>
<evidence type="ECO:0000256" key="1">
    <source>
        <dbReference type="ARBA" id="ARBA00004370"/>
    </source>
</evidence>
<dbReference type="RefSeq" id="WP_322185341.1">
    <property type="nucleotide sequence ID" value="NZ_JAXLPB010000001.1"/>
</dbReference>
<evidence type="ECO:0000256" key="2">
    <source>
        <dbReference type="ARBA" id="ARBA00022475"/>
    </source>
</evidence>
<evidence type="ECO:0000256" key="8">
    <source>
        <dbReference type="ARBA" id="ARBA00023306"/>
    </source>
</evidence>
<dbReference type="Pfam" id="PF08478">
    <property type="entry name" value="POTRA_1"/>
    <property type="match status" value="1"/>
</dbReference>
<dbReference type="PANTHER" id="PTHR35851">
    <property type="entry name" value="CELL DIVISION PROTEIN FTSQ"/>
    <property type="match status" value="1"/>
</dbReference>
<comment type="similarity">
    <text evidence="9">Belongs to the FtsQ/DivIB family. FtsQ subfamily.</text>
</comment>
<dbReference type="InterPro" id="IPR013685">
    <property type="entry name" value="POTRA_FtsQ_type"/>
</dbReference>
<dbReference type="GO" id="GO:0051301">
    <property type="term" value="P:cell division"/>
    <property type="evidence" value="ECO:0007669"/>
    <property type="project" value="UniProtKB-KW"/>
</dbReference>
<evidence type="ECO:0000256" key="9">
    <source>
        <dbReference type="HAMAP-Rule" id="MF_00911"/>
    </source>
</evidence>
<name>A0ABU5HXT4_9HYPH</name>
<dbReference type="InterPro" id="IPR026579">
    <property type="entry name" value="FtsQ"/>
</dbReference>
<keyword evidence="7 9" id="KW-0472">Membrane</keyword>
<reference evidence="11 12" key="1">
    <citation type="submission" date="2023-12" db="EMBL/GenBank/DDBJ databases">
        <title>Description of Novel Strain Fulvimarina sp. 2208YS6-2-32 isolated from Uroteuthis (Photololigo) edulis.</title>
        <authorList>
            <person name="Park J.-S."/>
        </authorList>
    </citation>
    <scope>NUCLEOTIDE SEQUENCE [LARGE SCALE GENOMIC DNA]</scope>
    <source>
        <strain evidence="11 12">2208YS6-2-32</strain>
    </source>
</reference>
<feature type="domain" description="POTRA" evidence="10">
    <location>
        <begin position="75"/>
        <end position="143"/>
    </location>
</feature>
<keyword evidence="6 9" id="KW-1133">Transmembrane helix</keyword>
<sequence length="294" mass="32109">MREMRSTSAGHGAFSIASRRFASRIEQFGTRLSELRLPRFGLIAGVLVSGSIGYGVVLGGHSTAVIDSVAMPLGFEIKVIDVSGNSETSEIDILQTLWATGSQTLVSLDPSAAQDSLEAMPWIERASVSKFYPNRIGIELIEHRPYAVWQSGESFTIVDREGSAIVPFSAGRFDVLPVVVGEGAPEAAAQILDEMEEFAELRASVKAYVRVGDRRWDLALKNGVTIRLPEDEPIAALAEVARMDREHNLLGRDIVSVDLRVDGRVVVKLTPDALERRNAALAERKKILKRQSKG</sequence>
<evidence type="ECO:0000256" key="3">
    <source>
        <dbReference type="ARBA" id="ARBA00022519"/>
    </source>
</evidence>
<dbReference type="Pfam" id="PF03799">
    <property type="entry name" value="FtsQ_DivIB_C"/>
    <property type="match status" value="1"/>
</dbReference>
<organism evidence="11 12">
    <name type="scientific">Fulvimarina uroteuthidis</name>
    <dbReference type="NCBI Taxonomy" id="3098149"/>
    <lineage>
        <taxon>Bacteria</taxon>
        <taxon>Pseudomonadati</taxon>
        <taxon>Pseudomonadota</taxon>
        <taxon>Alphaproteobacteria</taxon>
        <taxon>Hyphomicrobiales</taxon>
        <taxon>Aurantimonadaceae</taxon>
        <taxon>Fulvimarina</taxon>
    </lineage>
</organism>
<dbReference type="InterPro" id="IPR034746">
    <property type="entry name" value="POTRA"/>
</dbReference>
<evidence type="ECO:0000256" key="5">
    <source>
        <dbReference type="ARBA" id="ARBA00022692"/>
    </source>
</evidence>
<proteinExistence type="inferred from homology"/>
<dbReference type="PANTHER" id="PTHR35851:SF1">
    <property type="entry name" value="CELL DIVISION PROTEIN FTSQ"/>
    <property type="match status" value="1"/>
</dbReference>
<dbReference type="InterPro" id="IPR045335">
    <property type="entry name" value="FtsQ_C_sf"/>
</dbReference>
<accession>A0ABU5HXT4</accession>
<dbReference type="Proteomes" id="UP001294412">
    <property type="component" value="Unassembled WGS sequence"/>
</dbReference>
<evidence type="ECO:0000256" key="4">
    <source>
        <dbReference type="ARBA" id="ARBA00022618"/>
    </source>
</evidence>
<keyword evidence="12" id="KW-1185">Reference proteome</keyword>
<gene>
    <name evidence="9" type="primary">ftsQ</name>
    <name evidence="11" type="ORF">U0C82_01900</name>
</gene>
<comment type="subcellular location">
    <subcellularLocation>
        <location evidence="9">Cell inner membrane</location>
        <topology evidence="9">Single-pass type II membrane protein</topology>
    </subcellularLocation>
    <subcellularLocation>
        <location evidence="1">Membrane</location>
    </subcellularLocation>
    <text evidence="9">Localizes to the division septum.</text>
</comment>
<keyword evidence="5 9" id="KW-0812">Transmembrane</keyword>
<keyword evidence="2 9" id="KW-1003">Cell membrane</keyword>
<evidence type="ECO:0000313" key="12">
    <source>
        <dbReference type="Proteomes" id="UP001294412"/>
    </source>
</evidence>
<feature type="transmembrane region" description="Helical" evidence="9">
    <location>
        <begin position="40"/>
        <end position="60"/>
    </location>
</feature>
<keyword evidence="8 9" id="KW-0131">Cell cycle</keyword>
<comment type="caution">
    <text evidence="11">The sequence shown here is derived from an EMBL/GenBank/DDBJ whole genome shotgun (WGS) entry which is preliminary data.</text>
</comment>
<evidence type="ECO:0000256" key="7">
    <source>
        <dbReference type="ARBA" id="ARBA00023136"/>
    </source>
</evidence>
<evidence type="ECO:0000256" key="6">
    <source>
        <dbReference type="ARBA" id="ARBA00022989"/>
    </source>
</evidence>
<dbReference type="Gene3D" id="3.10.20.310">
    <property type="entry name" value="membrane protein fhac"/>
    <property type="match status" value="1"/>
</dbReference>
<dbReference type="Gene3D" id="3.40.50.11690">
    <property type="entry name" value="Cell division protein FtsQ/DivIB"/>
    <property type="match status" value="1"/>
</dbReference>
<evidence type="ECO:0000259" key="10">
    <source>
        <dbReference type="PROSITE" id="PS51779"/>
    </source>
</evidence>
<dbReference type="InterPro" id="IPR005548">
    <property type="entry name" value="Cell_div_FtsQ/DivIB_C"/>
</dbReference>
<dbReference type="EMBL" id="JAXLPB010000001">
    <property type="protein sequence ID" value="MDY8107902.1"/>
    <property type="molecule type" value="Genomic_DNA"/>
</dbReference>
<comment type="function">
    <text evidence="9">Essential cell division protein.</text>
</comment>
<dbReference type="PROSITE" id="PS51779">
    <property type="entry name" value="POTRA"/>
    <property type="match status" value="1"/>
</dbReference>
<keyword evidence="4 9" id="KW-0132">Cell division</keyword>
<keyword evidence="3 9" id="KW-0997">Cell inner membrane</keyword>
<dbReference type="HAMAP" id="MF_00911">
    <property type="entry name" value="FtsQ_subfam"/>
    <property type="match status" value="1"/>
</dbReference>
<evidence type="ECO:0000313" key="11">
    <source>
        <dbReference type="EMBL" id="MDY8107902.1"/>
    </source>
</evidence>